<gene>
    <name evidence="1" type="ORF">G2W53_013088</name>
</gene>
<accession>A0A834U200</accession>
<organism evidence="1 2">
    <name type="scientific">Senna tora</name>
    <dbReference type="NCBI Taxonomy" id="362788"/>
    <lineage>
        <taxon>Eukaryota</taxon>
        <taxon>Viridiplantae</taxon>
        <taxon>Streptophyta</taxon>
        <taxon>Embryophyta</taxon>
        <taxon>Tracheophyta</taxon>
        <taxon>Spermatophyta</taxon>
        <taxon>Magnoliopsida</taxon>
        <taxon>eudicotyledons</taxon>
        <taxon>Gunneridae</taxon>
        <taxon>Pentapetalae</taxon>
        <taxon>rosids</taxon>
        <taxon>fabids</taxon>
        <taxon>Fabales</taxon>
        <taxon>Fabaceae</taxon>
        <taxon>Caesalpinioideae</taxon>
        <taxon>Cassia clade</taxon>
        <taxon>Senna</taxon>
    </lineage>
</organism>
<protein>
    <submittedName>
        <fullName evidence="1">Uncharacterized protein</fullName>
    </submittedName>
</protein>
<dbReference type="Proteomes" id="UP000634136">
    <property type="component" value="Unassembled WGS sequence"/>
</dbReference>
<evidence type="ECO:0000313" key="2">
    <source>
        <dbReference type="Proteomes" id="UP000634136"/>
    </source>
</evidence>
<evidence type="ECO:0000313" key="1">
    <source>
        <dbReference type="EMBL" id="KAF7830755.1"/>
    </source>
</evidence>
<reference evidence="1" key="1">
    <citation type="submission" date="2020-09" db="EMBL/GenBank/DDBJ databases">
        <title>Genome-Enabled Discovery of Anthraquinone Biosynthesis in Senna tora.</title>
        <authorList>
            <person name="Kang S.-H."/>
            <person name="Pandey R.P."/>
            <person name="Lee C.-M."/>
            <person name="Sim J.-S."/>
            <person name="Jeong J.-T."/>
            <person name="Choi B.-S."/>
            <person name="Jung M."/>
            <person name="Ginzburg D."/>
            <person name="Zhao K."/>
            <person name="Won S.Y."/>
            <person name="Oh T.-J."/>
            <person name="Yu Y."/>
            <person name="Kim N.-H."/>
            <person name="Lee O.R."/>
            <person name="Lee T.-H."/>
            <person name="Bashyal P."/>
            <person name="Kim T.-S."/>
            <person name="Lee W.-H."/>
            <person name="Kawkins C."/>
            <person name="Kim C.-K."/>
            <person name="Kim J.S."/>
            <person name="Ahn B.O."/>
            <person name="Rhee S.Y."/>
            <person name="Sohng J.K."/>
        </authorList>
    </citation>
    <scope>NUCLEOTIDE SEQUENCE</scope>
    <source>
        <tissue evidence="1">Leaf</tissue>
    </source>
</reference>
<sequence length="53" mass="6471">MASQKLWERRNRAWWGENWMNTDMTWNDVNRVWEEMNENVTPQSVSLAEDTLN</sequence>
<name>A0A834U200_9FABA</name>
<dbReference type="AlphaFoldDB" id="A0A834U200"/>
<proteinExistence type="predicted"/>
<comment type="caution">
    <text evidence="1">The sequence shown here is derived from an EMBL/GenBank/DDBJ whole genome shotgun (WGS) entry which is preliminary data.</text>
</comment>
<keyword evidence="2" id="KW-1185">Reference proteome</keyword>
<dbReference type="EMBL" id="JAAIUW010000005">
    <property type="protein sequence ID" value="KAF7830755.1"/>
    <property type="molecule type" value="Genomic_DNA"/>
</dbReference>